<protein>
    <recommendedName>
        <fullName evidence="6">Probable succinyl-diaminopimelate desuccinylase</fullName>
        <ecNumber evidence="5">3.5.1.18</ecNumber>
    </recommendedName>
</protein>
<dbReference type="SUPFAM" id="SSF53187">
    <property type="entry name" value="Zn-dependent exopeptidases"/>
    <property type="match status" value="1"/>
</dbReference>
<dbReference type="NCBIfam" id="TIGR01910">
    <property type="entry name" value="DapE-ArgE"/>
    <property type="match status" value="1"/>
</dbReference>
<evidence type="ECO:0000256" key="7">
    <source>
        <dbReference type="ARBA" id="ARBA00022723"/>
    </source>
</evidence>
<dbReference type="EC" id="3.5.1.18" evidence="5"/>
<dbReference type="GO" id="GO:0009089">
    <property type="term" value="P:lysine biosynthetic process via diaminopimelate"/>
    <property type="evidence" value="ECO:0007669"/>
    <property type="project" value="UniProtKB-UniPathway"/>
</dbReference>
<comment type="pathway">
    <text evidence="3">Amino-acid biosynthesis; L-lysine biosynthesis via DAP pathway; LL-2,6-diaminopimelate from (S)-tetrahydrodipicolinate (succinylase route): step 3/3.</text>
</comment>
<keyword evidence="7" id="KW-0479">Metal-binding</keyword>
<dbReference type="Pfam" id="PF01546">
    <property type="entry name" value="Peptidase_M20"/>
    <property type="match status" value="1"/>
</dbReference>
<evidence type="ECO:0000256" key="11">
    <source>
        <dbReference type="ARBA" id="ARBA00051301"/>
    </source>
</evidence>
<comment type="catalytic activity">
    <reaction evidence="11">
        <text>N-succinyl-(2S,6S)-2,6-diaminopimelate + H2O = (2S,6S)-2,6-diaminopimelate + succinate</text>
        <dbReference type="Rhea" id="RHEA:22608"/>
        <dbReference type="ChEBI" id="CHEBI:15377"/>
        <dbReference type="ChEBI" id="CHEBI:30031"/>
        <dbReference type="ChEBI" id="CHEBI:57609"/>
        <dbReference type="ChEBI" id="CHEBI:58087"/>
        <dbReference type="EC" id="3.5.1.18"/>
    </reaction>
</comment>
<dbReference type="Pfam" id="PF07687">
    <property type="entry name" value="M20_dimer"/>
    <property type="match status" value="1"/>
</dbReference>
<dbReference type="PANTHER" id="PTHR43808:SF25">
    <property type="entry name" value="PEPTIDASE M20 DIMERISATION DOMAIN-CONTAINING PROTEIN"/>
    <property type="match status" value="1"/>
</dbReference>
<dbReference type="OrthoDB" id="9792335at2"/>
<dbReference type="EMBL" id="CP034183">
    <property type="protein sequence ID" value="AZI42615.1"/>
    <property type="molecule type" value="Genomic_DNA"/>
</dbReference>
<organism evidence="13 14">
    <name type="scientific">Deinococcus psychrotolerans</name>
    <dbReference type="NCBI Taxonomy" id="2489213"/>
    <lineage>
        <taxon>Bacteria</taxon>
        <taxon>Thermotogati</taxon>
        <taxon>Deinococcota</taxon>
        <taxon>Deinococci</taxon>
        <taxon>Deinococcales</taxon>
        <taxon>Deinococcaceae</taxon>
        <taxon>Deinococcus</taxon>
    </lineage>
</organism>
<dbReference type="SUPFAM" id="SSF55031">
    <property type="entry name" value="Bacterial exopeptidase dimerisation domain"/>
    <property type="match status" value="1"/>
</dbReference>
<evidence type="ECO:0000256" key="2">
    <source>
        <dbReference type="ARBA" id="ARBA00001947"/>
    </source>
</evidence>
<feature type="domain" description="Peptidase M20 dimerisation" evidence="12">
    <location>
        <begin position="177"/>
        <end position="283"/>
    </location>
</feature>
<dbReference type="KEGG" id="dph:EHF33_07530"/>
<sequence length="385" mass="40581">MVVVLENLTESTLTELLAALIQIDSTNPSLIAGGVGEAPIAQFVEDWLTRRGIEVELDQAAAGRPSVVARVRGQGGGYTLLLNAHLDTVGTANMPDALTPRIQDGRMYGRGSYDMKSGLAACMLALLDAQSANLRGDVILTAVADEEYASIGTSSVLRRVSADAAIVTEPTSLKLCVAHKGFTWHQIKTFGVAAHGSRPDLGSDAVAQMGRVLSKLEALQTELECRPAHPLLGHASVHASTIAGGQELSSYPAECTLNLERRTLPGEAAEAVSAEWEGILAELSNSPDFKAEHQLLLSRSAFSVPGDAPIVQILEVQAAQVLGHLPEQIGLSFWMDSALIAGAGIPTVIFGPHGGGAHSADEWVDLESVEQCRAILSRVVRAFCG</sequence>
<name>A0A3G8YC96_9DEIO</name>
<dbReference type="InterPro" id="IPR050072">
    <property type="entry name" value="Peptidase_M20A"/>
</dbReference>
<evidence type="ECO:0000313" key="13">
    <source>
        <dbReference type="EMBL" id="AZI42615.1"/>
    </source>
</evidence>
<dbReference type="Proteomes" id="UP000276417">
    <property type="component" value="Chromosome 1"/>
</dbReference>
<dbReference type="GO" id="GO:0009014">
    <property type="term" value="F:succinyl-diaminopimelate desuccinylase activity"/>
    <property type="evidence" value="ECO:0007669"/>
    <property type="project" value="UniProtKB-EC"/>
</dbReference>
<comment type="cofactor">
    <cofactor evidence="2">
        <name>Zn(2+)</name>
        <dbReference type="ChEBI" id="CHEBI:29105"/>
    </cofactor>
</comment>
<dbReference type="GO" id="GO:0046872">
    <property type="term" value="F:metal ion binding"/>
    <property type="evidence" value="ECO:0007669"/>
    <property type="project" value="UniProtKB-KW"/>
</dbReference>
<evidence type="ECO:0000256" key="10">
    <source>
        <dbReference type="ARBA" id="ARBA00023285"/>
    </source>
</evidence>
<keyword evidence="8" id="KW-0378">Hydrolase</keyword>
<dbReference type="UniPathway" id="UPA00034">
    <property type="reaction ID" value="UER00021"/>
</dbReference>
<keyword evidence="14" id="KW-1185">Reference proteome</keyword>
<dbReference type="InterPro" id="IPR036264">
    <property type="entry name" value="Bact_exopeptidase_dim_dom"/>
</dbReference>
<evidence type="ECO:0000256" key="8">
    <source>
        <dbReference type="ARBA" id="ARBA00022801"/>
    </source>
</evidence>
<dbReference type="PANTHER" id="PTHR43808">
    <property type="entry name" value="ACETYLORNITHINE DEACETYLASE"/>
    <property type="match status" value="1"/>
</dbReference>
<dbReference type="Gene3D" id="3.40.630.10">
    <property type="entry name" value="Zn peptidases"/>
    <property type="match status" value="1"/>
</dbReference>
<accession>A0A3G8YC96</accession>
<evidence type="ECO:0000256" key="5">
    <source>
        <dbReference type="ARBA" id="ARBA00011921"/>
    </source>
</evidence>
<dbReference type="InterPro" id="IPR002933">
    <property type="entry name" value="Peptidase_M20"/>
</dbReference>
<evidence type="ECO:0000256" key="4">
    <source>
        <dbReference type="ARBA" id="ARBA00006247"/>
    </source>
</evidence>
<proteinExistence type="inferred from homology"/>
<dbReference type="InterPro" id="IPR011650">
    <property type="entry name" value="Peptidase_M20_dimer"/>
</dbReference>
<evidence type="ECO:0000256" key="1">
    <source>
        <dbReference type="ARBA" id="ARBA00001941"/>
    </source>
</evidence>
<dbReference type="Gene3D" id="3.30.70.360">
    <property type="match status" value="1"/>
</dbReference>
<dbReference type="PROSITE" id="PS00758">
    <property type="entry name" value="ARGE_DAPE_CPG2_1"/>
    <property type="match status" value="1"/>
</dbReference>
<dbReference type="AlphaFoldDB" id="A0A3G8YC96"/>
<dbReference type="InterPro" id="IPR001261">
    <property type="entry name" value="ArgE/DapE_CS"/>
</dbReference>
<reference evidence="13 14" key="1">
    <citation type="submission" date="2018-11" db="EMBL/GenBank/DDBJ databases">
        <title>Deinococcus shelandsis sp. nov., isolated from South Shetland Islands soil of Antarctica.</title>
        <authorList>
            <person name="Tian J."/>
        </authorList>
    </citation>
    <scope>NUCLEOTIDE SEQUENCE [LARGE SCALE GENOMIC DNA]</scope>
    <source>
        <strain evidence="13 14">S14-83T</strain>
    </source>
</reference>
<evidence type="ECO:0000256" key="6">
    <source>
        <dbReference type="ARBA" id="ARBA00016853"/>
    </source>
</evidence>
<comment type="cofactor">
    <cofactor evidence="1">
        <name>Co(2+)</name>
        <dbReference type="ChEBI" id="CHEBI:48828"/>
    </cofactor>
</comment>
<keyword evidence="10" id="KW-0170">Cobalt</keyword>
<gene>
    <name evidence="13" type="ORF">EHF33_07530</name>
</gene>
<evidence type="ECO:0000259" key="12">
    <source>
        <dbReference type="Pfam" id="PF07687"/>
    </source>
</evidence>
<dbReference type="InterPro" id="IPR010182">
    <property type="entry name" value="ArgE/DapE"/>
</dbReference>
<evidence type="ECO:0000256" key="3">
    <source>
        <dbReference type="ARBA" id="ARBA00005130"/>
    </source>
</evidence>
<keyword evidence="9" id="KW-0862">Zinc</keyword>
<evidence type="ECO:0000256" key="9">
    <source>
        <dbReference type="ARBA" id="ARBA00022833"/>
    </source>
</evidence>
<comment type="similarity">
    <text evidence="4">Belongs to the peptidase M20A family.</text>
</comment>
<evidence type="ECO:0000313" key="14">
    <source>
        <dbReference type="Proteomes" id="UP000276417"/>
    </source>
</evidence>